<comment type="caution">
    <text evidence="1">The sequence shown here is derived from an EMBL/GenBank/DDBJ whole genome shotgun (WGS) entry which is preliminary data.</text>
</comment>
<feature type="non-terminal residue" evidence="1">
    <location>
        <position position="1"/>
    </location>
</feature>
<reference evidence="1" key="1">
    <citation type="submission" date="2023-10" db="EMBL/GenBank/DDBJ databases">
        <authorList>
            <person name="Chen Y."/>
            <person name="Shah S."/>
            <person name="Dougan E. K."/>
            <person name="Thang M."/>
            <person name="Chan C."/>
        </authorList>
    </citation>
    <scope>NUCLEOTIDE SEQUENCE [LARGE SCALE GENOMIC DNA]</scope>
</reference>
<proteinExistence type="predicted"/>
<organism evidence="1 2">
    <name type="scientific">Prorocentrum cordatum</name>
    <dbReference type="NCBI Taxonomy" id="2364126"/>
    <lineage>
        <taxon>Eukaryota</taxon>
        <taxon>Sar</taxon>
        <taxon>Alveolata</taxon>
        <taxon>Dinophyceae</taxon>
        <taxon>Prorocentrales</taxon>
        <taxon>Prorocentraceae</taxon>
        <taxon>Prorocentrum</taxon>
    </lineage>
</organism>
<evidence type="ECO:0000313" key="1">
    <source>
        <dbReference type="EMBL" id="CAK0808070.1"/>
    </source>
</evidence>
<name>A0ABN9QWD7_9DINO</name>
<dbReference type="EMBL" id="CAUYUJ010004081">
    <property type="protein sequence ID" value="CAK0808070.1"/>
    <property type="molecule type" value="Genomic_DNA"/>
</dbReference>
<gene>
    <name evidence="1" type="ORF">PCOR1329_LOCUS13765</name>
</gene>
<protein>
    <submittedName>
        <fullName evidence="1">Uncharacterized protein</fullName>
    </submittedName>
</protein>
<keyword evidence="2" id="KW-1185">Reference proteome</keyword>
<dbReference type="Proteomes" id="UP001189429">
    <property type="component" value="Unassembled WGS sequence"/>
</dbReference>
<accession>A0ABN9QWD7</accession>
<evidence type="ECO:0000313" key="2">
    <source>
        <dbReference type="Proteomes" id="UP001189429"/>
    </source>
</evidence>
<sequence length="134" mass="15143">VEDAYFALESDPEDENFKHQWVIEQRCTPVLPVLRQSPMPNQTTSTKRRSNILSAYFGPWTMIRRLGSVRSTPFIGKLNIGPEGRRKKRGKVAPAGVRAAWKRHVRGSLPSVSSLELIQNALRTVTTMPDVDDE</sequence>
<feature type="non-terminal residue" evidence="1">
    <location>
        <position position="134"/>
    </location>
</feature>